<dbReference type="EMBL" id="BFAA01011054">
    <property type="protein sequence ID" value="GCB80615.1"/>
    <property type="molecule type" value="Genomic_DNA"/>
</dbReference>
<dbReference type="PROSITE" id="PS51897">
    <property type="entry name" value="ANNEXIN_2"/>
    <property type="match status" value="1"/>
</dbReference>
<dbReference type="InterPro" id="IPR037104">
    <property type="entry name" value="Annexin_sf"/>
</dbReference>
<sequence length="77" mass="8634">MNEGTIFPATDFNPGVDAEVLASALQGMECNKDDLIEILTQRSNAQRLIIAQIYNDSYGQVWNLAFCCYLSLYFAFS</sequence>
<keyword evidence="2" id="KW-0677">Repeat</keyword>
<keyword evidence="5" id="KW-1185">Reference proteome</keyword>
<dbReference type="AlphaFoldDB" id="A0A401Q5H4"/>
<dbReference type="Pfam" id="PF00191">
    <property type="entry name" value="Annexin"/>
    <property type="match status" value="1"/>
</dbReference>
<comment type="similarity">
    <text evidence="1">Belongs to the annexin family.</text>
</comment>
<evidence type="ECO:0000313" key="5">
    <source>
        <dbReference type="Proteomes" id="UP000288216"/>
    </source>
</evidence>
<comment type="caution">
    <text evidence="4">The sequence shown here is derived from an EMBL/GenBank/DDBJ whole genome shotgun (WGS) entry which is preliminary data.</text>
</comment>
<keyword evidence="3" id="KW-0041">Annexin</keyword>
<reference evidence="4 5" key="1">
    <citation type="journal article" date="2018" name="Nat. Ecol. Evol.">
        <title>Shark genomes provide insights into elasmobranch evolution and the origin of vertebrates.</title>
        <authorList>
            <person name="Hara Y"/>
            <person name="Yamaguchi K"/>
            <person name="Onimaru K"/>
            <person name="Kadota M"/>
            <person name="Koyanagi M"/>
            <person name="Keeley SD"/>
            <person name="Tatsumi K"/>
            <person name="Tanaka K"/>
            <person name="Motone F"/>
            <person name="Kageyama Y"/>
            <person name="Nozu R"/>
            <person name="Adachi N"/>
            <person name="Nishimura O"/>
            <person name="Nakagawa R"/>
            <person name="Tanegashima C"/>
            <person name="Kiyatake I"/>
            <person name="Matsumoto R"/>
            <person name="Murakumo K"/>
            <person name="Nishida K"/>
            <person name="Terakita A"/>
            <person name="Kuratani S"/>
            <person name="Sato K"/>
            <person name="Hyodo S Kuraku.S."/>
        </authorList>
    </citation>
    <scope>NUCLEOTIDE SEQUENCE [LARGE SCALE GENOMIC DNA]</scope>
</reference>
<dbReference type="STRING" id="75743.A0A401Q5H4"/>
<evidence type="ECO:0000256" key="3">
    <source>
        <dbReference type="ARBA" id="ARBA00023216"/>
    </source>
</evidence>
<dbReference type="SUPFAM" id="SSF47874">
    <property type="entry name" value="Annexin"/>
    <property type="match status" value="1"/>
</dbReference>
<protein>
    <recommendedName>
        <fullName evidence="6">Annexin</fullName>
    </recommendedName>
</protein>
<dbReference type="GO" id="GO:0005509">
    <property type="term" value="F:calcium ion binding"/>
    <property type="evidence" value="ECO:0007669"/>
    <property type="project" value="InterPro"/>
</dbReference>
<dbReference type="Gene3D" id="1.10.220.10">
    <property type="entry name" value="Annexin"/>
    <property type="match status" value="1"/>
</dbReference>
<proteinExistence type="inferred from homology"/>
<dbReference type="OrthoDB" id="37886at2759"/>
<name>A0A401Q5H4_SCYTO</name>
<dbReference type="InterPro" id="IPR018502">
    <property type="entry name" value="Annexin_repeat"/>
</dbReference>
<accession>A0A401Q5H4</accession>
<evidence type="ECO:0000256" key="1">
    <source>
        <dbReference type="ARBA" id="ARBA00007831"/>
    </source>
</evidence>
<gene>
    <name evidence="4" type="ORF">scyTo_0017254</name>
</gene>
<evidence type="ECO:0008006" key="6">
    <source>
        <dbReference type="Google" id="ProtNLM"/>
    </source>
</evidence>
<organism evidence="4 5">
    <name type="scientific">Scyliorhinus torazame</name>
    <name type="common">Cloudy catshark</name>
    <name type="synonym">Catulus torazame</name>
    <dbReference type="NCBI Taxonomy" id="75743"/>
    <lineage>
        <taxon>Eukaryota</taxon>
        <taxon>Metazoa</taxon>
        <taxon>Chordata</taxon>
        <taxon>Craniata</taxon>
        <taxon>Vertebrata</taxon>
        <taxon>Chondrichthyes</taxon>
        <taxon>Elasmobranchii</taxon>
        <taxon>Galeomorphii</taxon>
        <taxon>Galeoidea</taxon>
        <taxon>Carcharhiniformes</taxon>
        <taxon>Scyliorhinidae</taxon>
        <taxon>Scyliorhinus</taxon>
    </lineage>
</organism>
<dbReference type="GO" id="GO:0005544">
    <property type="term" value="F:calcium-dependent phospholipid binding"/>
    <property type="evidence" value="ECO:0007669"/>
    <property type="project" value="InterPro"/>
</dbReference>
<evidence type="ECO:0000256" key="2">
    <source>
        <dbReference type="ARBA" id="ARBA00022737"/>
    </source>
</evidence>
<evidence type="ECO:0000313" key="4">
    <source>
        <dbReference type="EMBL" id="GCB80615.1"/>
    </source>
</evidence>
<dbReference type="Proteomes" id="UP000288216">
    <property type="component" value="Unassembled WGS sequence"/>
</dbReference>